<gene>
    <name evidence="5" type="ORF">CBG21_07275</name>
</gene>
<name>A0A256VI67_LIMRT</name>
<evidence type="ECO:0000256" key="3">
    <source>
        <dbReference type="SAM" id="SignalP"/>
    </source>
</evidence>
<keyword evidence="3" id="KW-0732">Signal</keyword>
<feature type="compositionally biased region" description="Polar residues" evidence="1">
    <location>
        <begin position="740"/>
        <end position="772"/>
    </location>
</feature>
<dbReference type="InterPro" id="IPR058521">
    <property type="entry name" value="DUF8208"/>
</dbReference>
<dbReference type="Pfam" id="PF26635">
    <property type="entry name" value="DUF8208"/>
    <property type="match status" value="1"/>
</dbReference>
<feature type="compositionally biased region" description="Polar residues" evidence="1">
    <location>
        <begin position="910"/>
        <end position="922"/>
    </location>
</feature>
<feature type="transmembrane region" description="Helical" evidence="2">
    <location>
        <begin position="54"/>
        <end position="77"/>
    </location>
</feature>
<reference evidence="5 6" key="2">
    <citation type="submission" date="2017-09" db="EMBL/GenBank/DDBJ databases">
        <title>Tripartite evolution among Lactobacillus johnsonii, Lactobacillus taiwanensis, Lactobacillus reuteri and their rodent host.</title>
        <authorList>
            <person name="Wang T."/>
            <person name="Knowles S."/>
            <person name="Cheng C."/>
        </authorList>
    </citation>
    <scope>NUCLEOTIDE SEQUENCE [LARGE SCALE GENOMIC DNA]</scope>
    <source>
        <strain evidence="5 6">103v</strain>
    </source>
</reference>
<feature type="compositionally biased region" description="Polar residues" evidence="1">
    <location>
        <begin position="883"/>
        <end position="897"/>
    </location>
</feature>
<evidence type="ECO:0000313" key="6">
    <source>
        <dbReference type="Proteomes" id="UP000216122"/>
    </source>
</evidence>
<dbReference type="EMBL" id="NGQC01000044">
    <property type="protein sequence ID" value="OYT02814.1"/>
    <property type="molecule type" value="Genomic_DNA"/>
</dbReference>
<feature type="region of interest" description="Disordered" evidence="1">
    <location>
        <begin position="910"/>
        <end position="930"/>
    </location>
</feature>
<feature type="compositionally biased region" description="Polar residues" evidence="1">
    <location>
        <begin position="657"/>
        <end position="669"/>
    </location>
</feature>
<protein>
    <recommendedName>
        <fullName evidence="4">DUF8208 domain-containing protein</fullName>
    </recommendedName>
</protein>
<sequence>MKILMLLKYALMRLSVVSAVTVTDDSFNQAASGGPYTSIPSGTTGTIINFYSNWASYLHLGYGFLHAIFGFLQGALVKGIFNVDKGLEGIYDSVFSLLGWEGNVSSASSPLHALWVFFQAFGWSLLALGAAIVAFESMTHRTNWTQVGTSIVIAGIAMAVLPMLMTMFASVAKSAEADINNISTPEMASDVAVQPVKNNVIDLSTLIRHNFNNFTYKPDSKKIKNVADWNVIHTGRDVKKMDFGQYLDKTTMNDDLKLGKYKAGMAAMNYHLEDEHNQTDGGYIIAKNAGAGMGTLNDRYYSRYSVNWVGLIGQATVLGIVLLIAGIRVVKDTFELVLMDFVAPLIAYRSIRSTKKIRDLISSIAGMYTSIVFMMTIIRVYLISLNVCQAKVPAMNWFQRSIVILMIYAGGAFAMFAGLNYLERVTGVSQGLSDEAGQAIATGAAAGAVGGVTAGLMGKTLQMAGKATSRFGARNAATSVGNNRSNSSNLGGLSTNTGQSNSRMNGISSNIGNSNSQSNNQGLNNDSKTSQSQNNGLSYQNSDQEANNQGINQVEGGSNSQNSNTIPGTNNTQANSGNHSVSANTNNTGTANVNDASGAGNVANNGISDPTLQTGSNNATNMSNDMSSAGMNGGQFYNTNSGNVNAGSDANDDPNFSGLSEPNMNSNQDSEADLGYDQNGFDDPNTTGINSNNNADSAAPAGDMIDDNPQSGIASDQDGYDYQNGSADMNDLDNMEANMPPTSGIDNDNLNQDSFDESNTPGINSDNNSTMPASDAIDGNPQARMDNAMNSSTNMNNGNDLSSMEANMPTDNSFEGQADRINDMGNNYAPDTRTDTTYQDSQFSNAPQSREPQSHDPFTSSSTHYADSVGTEDNRPTARQIGNRVTNTGRHVSNASRSIRQHSTQYLKNHQFNLSQNGNLQGRETDRLDD</sequence>
<accession>A0A256VI67</accession>
<feature type="compositionally biased region" description="Polar residues" evidence="1">
    <location>
        <begin position="788"/>
        <end position="815"/>
    </location>
</feature>
<dbReference type="RefSeq" id="WP_094504523.1">
    <property type="nucleotide sequence ID" value="NZ_NGPH01000074.1"/>
</dbReference>
<dbReference type="NCBIfam" id="NF045890">
    <property type="entry name" value="conj_pls20_p028"/>
    <property type="match status" value="1"/>
</dbReference>
<keyword evidence="2" id="KW-0472">Membrane</keyword>
<dbReference type="AlphaFoldDB" id="A0A256VI67"/>
<feature type="transmembrane region" description="Helical" evidence="2">
    <location>
        <begin position="113"/>
        <end position="135"/>
    </location>
</feature>
<organism evidence="5 6">
    <name type="scientific">Limosilactobacillus reuteri</name>
    <name type="common">Lactobacillus reuteri</name>
    <dbReference type="NCBI Taxonomy" id="1598"/>
    <lineage>
        <taxon>Bacteria</taxon>
        <taxon>Bacillati</taxon>
        <taxon>Bacillota</taxon>
        <taxon>Bacilli</taxon>
        <taxon>Lactobacillales</taxon>
        <taxon>Lactobacillaceae</taxon>
        <taxon>Limosilactobacillus</taxon>
    </lineage>
</organism>
<feature type="compositionally biased region" description="Low complexity" evidence="1">
    <location>
        <begin position="478"/>
        <end position="527"/>
    </location>
</feature>
<evidence type="ECO:0000256" key="2">
    <source>
        <dbReference type="SAM" id="Phobius"/>
    </source>
</evidence>
<dbReference type="InterPro" id="IPR058066">
    <property type="entry name" value="pXO2-14_N"/>
</dbReference>
<feature type="compositionally biased region" description="Low complexity" evidence="1">
    <location>
        <begin position="583"/>
        <end position="596"/>
    </location>
</feature>
<feature type="compositionally biased region" description="Polar residues" evidence="1">
    <location>
        <begin position="528"/>
        <end position="582"/>
    </location>
</feature>
<proteinExistence type="predicted"/>
<reference evidence="6" key="1">
    <citation type="submission" date="2017-05" db="EMBL/GenBank/DDBJ databases">
        <authorList>
            <person name="Lin X.B."/>
            <person name="Stothard P."/>
            <person name="Tasseva G."/>
            <person name="Walter J."/>
        </authorList>
    </citation>
    <scope>NUCLEOTIDE SEQUENCE [LARGE SCALE GENOMIC DNA]</scope>
    <source>
        <strain evidence="6">103v</strain>
    </source>
</reference>
<feature type="domain" description="DUF8208" evidence="4">
    <location>
        <begin position="65"/>
        <end position="441"/>
    </location>
</feature>
<feature type="compositionally biased region" description="Polar residues" evidence="1">
    <location>
        <begin position="602"/>
        <end position="648"/>
    </location>
</feature>
<comment type="caution">
    <text evidence="5">The sequence shown here is derived from an EMBL/GenBank/DDBJ whole genome shotgun (WGS) entry which is preliminary data.</text>
</comment>
<dbReference type="Proteomes" id="UP000216122">
    <property type="component" value="Unassembled WGS sequence"/>
</dbReference>
<feature type="transmembrane region" description="Helical" evidence="2">
    <location>
        <begin position="402"/>
        <end position="422"/>
    </location>
</feature>
<feature type="transmembrane region" description="Helical" evidence="2">
    <location>
        <begin position="363"/>
        <end position="382"/>
    </location>
</feature>
<evidence type="ECO:0000313" key="5">
    <source>
        <dbReference type="EMBL" id="OYT02814.1"/>
    </source>
</evidence>
<evidence type="ECO:0000256" key="1">
    <source>
        <dbReference type="SAM" id="MobiDB-lite"/>
    </source>
</evidence>
<keyword evidence="2" id="KW-0812">Transmembrane</keyword>
<keyword evidence="2" id="KW-1133">Transmembrane helix</keyword>
<feature type="transmembrane region" description="Helical" evidence="2">
    <location>
        <begin position="147"/>
        <end position="169"/>
    </location>
</feature>
<feature type="chain" id="PRO_5013327662" description="DUF8208 domain-containing protein" evidence="3">
    <location>
        <begin position="20"/>
        <end position="930"/>
    </location>
</feature>
<evidence type="ECO:0000259" key="4">
    <source>
        <dbReference type="Pfam" id="PF26635"/>
    </source>
</evidence>
<feature type="region of interest" description="Disordered" evidence="1">
    <location>
        <begin position="475"/>
        <end position="897"/>
    </location>
</feature>
<feature type="signal peptide" evidence="3">
    <location>
        <begin position="1"/>
        <end position="19"/>
    </location>
</feature>
<feature type="compositionally biased region" description="Low complexity" evidence="1">
    <location>
        <begin position="690"/>
        <end position="701"/>
    </location>
</feature>
<feature type="compositionally biased region" description="Polar residues" evidence="1">
    <location>
        <begin position="835"/>
        <end position="865"/>
    </location>
</feature>
<feature type="transmembrane region" description="Helical" evidence="2">
    <location>
        <begin position="306"/>
        <end position="327"/>
    </location>
</feature>